<dbReference type="Proteomes" id="UP000494172">
    <property type="component" value="Unassembled WGS sequence"/>
</dbReference>
<keyword evidence="2" id="KW-0479">Metal-binding</keyword>
<proteinExistence type="inferred from homology"/>
<reference evidence="6 7" key="1">
    <citation type="submission" date="2019-09" db="EMBL/GenBank/DDBJ databases">
        <authorList>
            <person name="Depoorter E."/>
        </authorList>
    </citation>
    <scope>NUCLEOTIDE SEQUENCE [LARGE SCALE GENOMIC DNA]</scope>
    <source>
        <strain evidence="6">LMG 24066</strain>
    </source>
</reference>
<dbReference type="GO" id="GO:0046872">
    <property type="term" value="F:metal ion binding"/>
    <property type="evidence" value="ECO:0007669"/>
    <property type="project" value="UniProtKB-KW"/>
</dbReference>
<comment type="similarity">
    <text evidence="1">Belongs to the metallo-beta-lactamase superfamily.</text>
</comment>
<dbReference type="Gene3D" id="3.60.15.10">
    <property type="entry name" value="Ribonuclease Z/Hydroxyacylglutathione hydrolase-like"/>
    <property type="match status" value="1"/>
</dbReference>
<dbReference type="InterPro" id="IPR001279">
    <property type="entry name" value="Metallo-B-lactamas"/>
</dbReference>
<dbReference type="InterPro" id="IPR036866">
    <property type="entry name" value="RibonucZ/Hydroxyglut_hydro"/>
</dbReference>
<evidence type="ECO:0000256" key="3">
    <source>
        <dbReference type="ARBA" id="ARBA00022801"/>
    </source>
</evidence>
<name>A0A9Q9SRM1_9BURK</name>
<dbReference type="Pfam" id="PF00753">
    <property type="entry name" value="Lactamase_B"/>
    <property type="match status" value="1"/>
</dbReference>
<protein>
    <submittedName>
        <fullName evidence="6">Beta-lactamase</fullName>
    </submittedName>
</protein>
<feature type="domain" description="Metallo-beta-lactamase" evidence="5">
    <location>
        <begin position="69"/>
        <end position="281"/>
    </location>
</feature>
<keyword evidence="4" id="KW-0862">Zinc</keyword>
<evidence type="ECO:0000256" key="4">
    <source>
        <dbReference type="ARBA" id="ARBA00022833"/>
    </source>
</evidence>
<comment type="caution">
    <text evidence="6">The sequence shown here is derived from an EMBL/GenBank/DDBJ whole genome shotgun (WGS) entry which is preliminary data.</text>
</comment>
<dbReference type="PANTHER" id="PTHR42978:SF6">
    <property type="entry name" value="QUORUM-QUENCHING LACTONASE YTNP-RELATED"/>
    <property type="match status" value="1"/>
</dbReference>
<evidence type="ECO:0000313" key="6">
    <source>
        <dbReference type="EMBL" id="VWC44938.1"/>
    </source>
</evidence>
<gene>
    <name evidence="6" type="ORF">BAR24066_07284</name>
</gene>
<dbReference type="PANTHER" id="PTHR42978">
    <property type="entry name" value="QUORUM-QUENCHING LACTONASE YTNP-RELATED-RELATED"/>
    <property type="match status" value="1"/>
</dbReference>
<dbReference type="GO" id="GO:0016787">
    <property type="term" value="F:hydrolase activity"/>
    <property type="evidence" value="ECO:0007669"/>
    <property type="project" value="UniProtKB-KW"/>
</dbReference>
<organism evidence="6 7">
    <name type="scientific">Burkholderia arboris</name>
    <dbReference type="NCBI Taxonomy" id="488730"/>
    <lineage>
        <taxon>Bacteria</taxon>
        <taxon>Pseudomonadati</taxon>
        <taxon>Pseudomonadota</taxon>
        <taxon>Betaproteobacteria</taxon>
        <taxon>Burkholderiales</taxon>
        <taxon>Burkholderiaceae</taxon>
        <taxon>Burkholderia</taxon>
        <taxon>Burkholderia cepacia complex</taxon>
    </lineage>
</organism>
<evidence type="ECO:0000259" key="5">
    <source>
        <dbReference type="SMART" id="SM00849"/>
    </source>
</evidence>
<dbReference type="RefSeq" id="WP_212266713.1">
    <property type="nucleotide sequence ID" value="NZ_CABVPX010000057.1"/>
</dbReference>
<dbReference type="EMBL" id="CABVPX010000057">
    <property type="protein sequence ID" value="VWC44938.1"/>
    <property type="molecule type" value="Genomic_DNA"/>
</dbReference>
<keyword evidence="3" id="KW-0378">Hydrolase</keyword>
<evidence type="ECO:0000313" key="7">
    <source>
        <dbReference type="Proteomes" id="UP000494172"/>
    </source>
</evidence>
<evidence type="ECO:0000256" key="1">
    <source>
        <dbReference type="ARBA" id="ARBA00007749"/>
    </source>
</evidence>
<dbReference type="SUPFAM" id="SSF56281">
    <property type="entry name" value="Metallo-hydrolase/oxidoreductase"/>
    <property type="match status" value="1"/>
</dbReference>
<dbReference type="InterPro" id="IPR051013">
    <property type="entry name" value="MBL_superfamily_lactonases"/>
</dbReference>
<dbReference type="AlphaFoldDB" id="A0A9Q9SRM1"/>
<dbReference type="CDD" id="cd16277">
    <property type="entry name" value="metallo-hydrolase-like_MBL-fold"/>
    <property type="match status" value="1"/>
</dbReference>
<accession>A0A9Q9SRM1</accession>
<evidence type="ECO:0000256" key="2">
    <source>
        <dbReference type="ARBA" id="ARBA00022723"/>
    </source>
</evidence>
<sequence length="308" mass="34786">MLRISLPTDIAMSVFQFRDSLITQVIEQRGLGYCPNHLYPDWDSSVLEAHRALMIPDCFDVVSQRFISSIHTWVVRTQYHTILIDTCVGNDKIRSLPRFNQLNLPFLKQLAKAGVSVESVDYVMCTHLHADHCGWNTQLVDGRWVPTFPNAKYVFSRLEYEYWLGQISDDNFNANVFEDSVLPVIEQGQAHIIDSTDAIADTLLIHPTFGHSPGHITFELLNGGHSCGGGLFSGDSMHQPLQVFNPSWNSCFCADPHRSVASRRWLLEYAAENRSTVFTAHFANTSAGRVARVGNGFSWQFIQEKDHA</sequence>
<dbReference type="SMART" id="SM00849">
    <property type="entry name" value="Lactamase_B"/>
    <property type="match status" value="1"/>
</dbReference>